<comment type="caution">
    <text evidence="1">The sequence shown here is derived from an EMBL/GenBank/DDBJ whole genome shotgun (WGS) entry which is preliminary data.</text>
</comment>
<gene>
    <name evidence="1" type="ORF">SDC9_108622</name>
</gene>
<protein>
    <submittedName>
        <fullName evidence="1">Uncharacterized protein</fullName>
    </submittedName>
</protein>
<accession>A0A645B8M3</accession>
<evidence type="ECO:0000313" key="1">
    <source>
        <dbReference type="EMBL" id="MPM61762.1"/>
    </source>
</evidence>
<organism evidence="1">
    <name type="scientific">bioreactor metagenome</name>
    <dbReference type="NCBI Taxonomy" id="1076179"/>
    <lineage>
        <taxon>unclassified sequences</taxon>
        <taxon>metagenomes</taxon>
        <taxon>ecological metagenomes</taxon>
    </lineage>
</organism>
<reference evidence="1" key="1">
    <citation type="submission" date="2019-08" db="EMBL/GenBank/DDBJ databases">
        <authorList>
            <person name="Kucharzyk K."/>
            <person name="Murdoch R.W."/>
            <person name="Higgins S."/>
            <person name="Loffler F."/>
        </authorList>
    </citation>
    <scope>NUCLEOTIDE SEQUENCE</scope>
</reference>
<dbReference type="AlphaFoldDB" id="A0A645B8M3"/>
<dbReference type="EMBL" id="VSSQ01018514">
    <property type="protein sequence ID" value="MPM61762.1"/>
    <property type="molecule type" value="Genomic_DNA"/>
</dbReference>
<sequence length="198" mass="22520">MNYSKTLNQKHQLVVLLTILISLCMAFSLYGQEFPQSNDMRKSLDFMFEHLDRNSVPKGLLRDYAVEYEDFDLFTGKVPLDDDNIGTVVRFGNLLKTISSSAVKVDPLEGFENSIKNIKKNNSGELTLGIMLYEYARIKANALTDGLIRYENGQVYNTNKAESPYQLEYVFAGSCLETSTQQSNRIISYKLQHEKCGN</sequence>
<proteinExistence type="predicted"/>
<name>A0A645B8M3_9ZZZZ</name>